<dbReference type="HAMAP" id="MF_00760">
    <property type="entry name" value="UPF0302"/>
    <property type="match status" value="1"/>
</dbReference>
<protein>
    <recommendedName>
        <fullName evidence="1">UPF0302 protein DS031_06765</fullName>
    </recommendedName>
</protein>
<dbReference type="OrthoDB" id="2155814at2"/>
<keyword evidence="4" id="KW-1185">Reference proteome</keyword>
<comment type="similarity">
    <text evidence="1">Belongs to the UPF0302 family.</text>
</comment>
<dbReference type="InterPro" id="IPR038091">
    <property type="entry name" value="UPF0302_N_sf"/>
</dbReference>
<sequence>MGSTISVSEKKDFLKWFLKNYKFQKRECVWLLNYLLSDDVVMEKVHFVEKAEYCPKAMIISTMEMEEDVPFRFYKQNIITTDAEKSFHDIRLNQEEDIYIQLNFLAARKNPKYAAVVEENPFLPETLLVNHEFSDLAEQILDESFFKFKRNQLMKKIDQALDQKDINTFQALTEELKKILQENP</sequence>
<dbReference type="Proteomes" id="UP000253314">
    <property type="component" value="Unassembled WGS sequence"/>
</dbReference>
<reference evidence="3 4" key="1">
    <citation type="submission" date="2018-07" db="EMBL/GenBank/DDBJ databases">
        <title>Lottiidibacillus patelloidae gen. nov., sp. nov., isolated from the intestinal tract of a marine limpet and the reclassification of B. taeanensis BH030017T, B. algicola KMM 3737T and B. hwajinpoensis SW-72T as genus Lottiidibacillus.</title>
        <authorList>
            <person name="Liu R."/>
            <person name="Huang Z."/>
        </authorList>
    </citation>
    <scope>NUCLEOTIDE SEQUENCE [LARGE SCALE GENOMIC DNA]</scope>
    <source>
        <strain evidence="3 4">BH030017</strain>
    </source>
</reference>
<dbReference type="Pfam" id="PF08858">
    <property type="entry name" value="IDEAL"/>
    <property type="match status" value="1"/>
</dbReference>
<comment type="caution">
    <text evidence="3">The sequence shown here is derived from an EMBL/GenBank/DDBJ whole genome shotgun (WGS) entry which is preliminary data.</text>
</comment>
<dbReference type="AlphaFoldDB" id="A0A366XZQ9"/>
<evidence type="ECO:0000256" key="1">
    <source>
        <dbReference type="HAMAP-Rule" id="MF_00760"/>
    </source>
</evidence>
<dbReference type="NCBIfam" id="NF002965">
    <property type="entry name" value="PRK03636.1"/>
    <property type="match status" value="1"/>
</dbReference>
<dbReference type="PIRSF" id="PIRSF007165">
    <property type="entry name" value="UCP007165"/>
    <property type="match status" value="1"/>
</dbReference>
<dbReference type="EMBL" id="QOCW01000005">
    <property type="protein sequence ID" value="RBW70269.1"/>
    <property type="molecule type" value="Genomic_DNA"/>
</dbReference>
<evidence type="ECO:0000259" key="2">
    <source>
        <dbReference type="SMART" id="SM00914"/>
    </source>
</evidence>
<dbReference type="InterPro" id="IPR014963">
    <property type="entry name" value="UPF0302_N"/>
</dbReference>
<dbReference type="Pfam" id="PF08864">
    <property type="entry name" value="UPF0302"/>
    <property type="match status" value="1"/>
</dbReference>
<organism evidence="3 4">
    <name type="scientific">Bacillus taeanensis</name>
    <dbReference type="NCBI Taxonomy" id="273032"/>
    <lineage>
        <taxon>Bacteria</taxon>
        <taxon>Bacillati</taxon>
        <taxon>Bacillota</taxon>
        <taxon>Bacilli</taxon>
        <taxon>Bacillales</taxon>
        <taxon>Bacillaceae</taxon>
        <taxon>Bacillus</taxon>
    </lineage>
</organism>
<dbReference type="InterPro" id="IPR027393">
    <property type="entry name" value="Virus_scaffolding_prot_C"/>
</dbReference>
<proteinExistence type="inferred from homology"/>
<dbReference type="InterPro" id="IPR014957">
    <property type="entry name" value="IDEAL_dom"/>
</dbReference>
<evidence type="ECO:0000313" key="3">
    <source>
        <dbReference type="EMBL" id="RBW70269.1"/>
    </source>
</evidence>
<dbReference type="Gene3D" id="4.10.810.10">
    <property type="entry name" value="Virus Scaffolding Protein, Chain A"/>
    <property type="match status" value="1"/>
</dbReference>
<feature type="domain" description="IDEAL" evidence="2">
    <location>
        <begin position="140"/>
        <end position="176"/>
    </location>
</feature>
<name>A0A366XZQ9_9BACI</name>
<dbReference type="SMART" id="SM00914">
    <property type="entry name" value="IDEAL"/>
    <property type="match status" value="1"/>
</dbReference>
<accession>A0A366XZQ9</accession>
<dbReference type="InterPro" id="IPR011188">
    <property type="entry name" value="UPF0302"/>
</dbReference>
<gene>
    <name evidence="3" type="ORF">DS031_06765</name>
</gene>
<dbReference type="Gene3D" id="3.40.1530.30">
    <property type="entry name" value="Uncharacterised family UPF0302, N-terminal domain"/>
    <property type="match status" value="1"/>
</dbReference>
<dbReference type="RefSeq" id="WP_113805174.1">
    <property type="nucleotide sequence ID" value="NZ_QOCW01000005.1"/>
</dbReference>
<evidence type="ECO:0000313" key="4">
    <source>
        <dbReference type="Proteomes" id="UP000253314"/>
    </source>
</evidence>